<dbReference type="AlphaFoldDB" id="A0A6A4GRN0"/>
<feature type="region of interest" description="Disordered" evidence="1">
    <location>
        <begin position="1"/>
        <end position="25"/>
    </location>
</feature>
<name>A0A6A4GRN0_9AGAR</name>
<sequence length="270" mass="30011">MSKSAQSDNPKTASAIPKSQPPQTIDLLRKHKLHLGKVGKEHDPSEVSDWINKTVEQIQKSGKFKGKLDATLKMPKQWKTPPIKATCALVAFQSTAAAKEHFRMAKDEEVKALAATKHLESPSLSTGLLITHLKVISNQGEFQEAMLTTMDAFCQIGALGPCKLVLLSGFRNQKNQVIAYKTTNIRGHLIANIHGYFEYWLPKKGHPKPKPEPKTKDIVESSLTKDQLFCIVALGNYNGIFGYLIVIDWSKRKIDGQSVLGKRQTSFFSS</sequence>
<evidence type="ECO:0000313" key="2">
    <source>
        <dbReference type="EMBL" id="KAE9388096.1"/>
    </source>
</evidence>
<keyword evidence="3" id="KW-1185">Reference proteome</keyword>
<dbReference type="Proteomes" id="UP000799118">
    <property type="component" value="Unassembled WGS sequence"/>
</dbReference>
<gene>
    <name evidence="2" type="ORF">BT96DRAFT_947872</name>
</gene>
<proteinExistence type="predicted"/>
<evidence type="ECO:0000313" key="3">
    <source>
        <dbReference type="Proteomes" id="UP000799118"/>
    </source>
</evidence>
<dbReference type="OrthoDB" id="3063186at2759"/>
<reference evidence="2" key="1">
    <citation type="journal article" date="2019" name="Environ. Microbiol.">
        <title>Fungal ecological strategies reflected in gene transcription - a case study of two litter decomposers.</title>
        <authorList>
            <person name="Barbi F."/>
            <person name="Kohler A."/>
            <person name="Barry K."/>
            <person name="Baskaran P."/>
            <person name="Daum C."/>
            <person name="Fauchery L."/>
            <person name="Ihrmark K."/>
            <person name="Kuo A."/>
            <person name="LaButti K."/>
            <person name="Lipzen A."/>
            <person name="Morin E."/>
            <person name="Grigoriev I.V."/>
            <person name="Henrissat B."/>
            <person name="Lindahl B."/>
            <person name="Martin F."/>
        </authorList>
    </citation>
    <scope>NUCLEOTIDE SEQUENCE</scope>
    <source>
        <strain evidence="2">JB14</strain>
    </source>
</reference>
<dbReference type="EMBL" id="ML769762">
    <property type="protein sequence ID" value="KAE9388096.1"/>
    <property type="molecule type" value="Genomic_DNA"/>
</dbReference>
<accession>A0A6A4GRN0</accession>
<evidence type="ECO:0000256" key="1">
    <source>
        <dbReference type="SAM" id="MobiDB-lite"/>
    </source>
</evidence>
<protein>
    <submittedName>
        <fullName evidence="2">Uncharacterized protein</fullName>
    </submittedName>
</protein>
<feature type="compositionally biased region" description="Polar residues" evidence="1">
    <location>
        <begin position="1"/>
        <end position="12"/>
    </location>
</feature>
<organism evidence="2 3">
    <name type="scientific">Gymnopus androsaceus JB14</name>
    <dbReference type="NCBI Taxonomy" id="1447944"/>
    <lineage>
        <taxon>Eukaryota</taxon>
        <taxon>Fungi</taxon>
        <taxon>Dikarya</taxon>
        <taxon>Basidiomycota</taxon>
        <taxon>Agaricomycotina</taxon>
        <taxon>Agaricomycetes</taxon>
        <taxon>Agaricomycetidae</taxon>
        <taxon>Agaricales</taxon>
        <taxon>Marasmiineae</taxon>
        <taxon>Omphalotaceae</taxon>
        <taxon>Gymnopus</taxon>
    </lineage>
</organism>